<organism evidence="13 14">
    <name type="scientific">Spirosoma soli</name>
    <dbReference type="NCBI Taxonomy" id="1770529"/>
    <lineage>
        <taxon>Bacteria</taxon>
        <taxon>Pseudomonadati</taxon>
        <taxon>Bacteroidota</taxon>
        <taxon>Cytophagia</taxon>
        <taxon>Cytophagales</taxon>
        <taxon>Cytophagaceae</taxon>
        <taxon>Spirosoma</taxon>
    </lineage>
</organism>
<dbReference type="InterPro" id="IPR023996">
    <property type="entry name" value="TonB-dep_OMP_SusC/RagA"/>
</dbReference>
<dbReference type="InterPro" id="IPR000531">
    <property type="entry name" value="Beta-barrel_TonB"/>
</dbReference>
<feature type="chain" id="PRO_5046480216" evidence="10">
    <location>
        <begin position="25"/>
        <end position="1023"/>
    </location>
</feature>
<evidence type="ECO:0000259" key="12">
    <source>
        <dbReference type="Pfam" id="PF07715"/>
    </source>
</evidence>
<dbReference type="InterPro" id="IPR036942">
    <property type="entry name" value="Beta-barrel_TonB_sf"/>
</dbReference>
<comment type="subcellular location">
    <subcellularLocation>
        <location evidence="1 8">Cell outer membrane</location>
        <topology evidence="1 8">Multi-pass membrane protein</topology>
    </subcellularLocation>
</comment>
<reference evidence="14" key="1">
    <citation type="journal article" date="2019" name="Int. J. Syst. Evol. Microbiol.">
        <title>The Global Catalogue of Microorganisms (GCM) 10K type strain sequencing project: providing services to taxonomists for standard genome sequencing and annotation.</title>
        <authorList>
            <consortium name="The Broad Institute Genomics Platform"/>
            <consortium name="The Broad Institute Genome Sequencing Center for Infectious Disease"/>
            <person name="Wu L."/>
            <person name="Ma J."/>
        </authorList>
    </citation>
    <scope>NUCLEOTIDE SEQUENCE [LARGE SCALE GENOMIC DNA]</scope>
    <source>
        <strain evidence="14">KCTC 42805</strain>
    </source>
</reference>
<dbReference type="SUPFAM" id="SSF56935">
    <property type="entry name" value="Porins"/>
    <property type="match status" value="1"/>
</dbReference>
<evidence type="ECO:0000313" key="14">
    <source>
        <dbReference type="Proteomes" id="UP001597469"/>
    </source>
</evidence>
<dbReference type="Proteomes" id="UP001597469">
    <property type="component" value="Unassembled WGS sequence"/>
</dbReference>
<keyword evidence="4 8" id="KW-0812">Transmembrane</keyword>
<dbReference type="RefSeq" id="WP_381520201.1">
    <property type="nucleotide sequence ID" value="NZ_JBHULN010000002.1"/>
</dbReference>
<dbReference type="InterPro" id="IPR012910">
    <property type="entry name" value="Plug_dom"/>
</dbReference>
<dbReference type="InterPro" id="IPR023997">
    <property type="entry name" value="TonB-dep_OMP_SusC/RagA_CS"/>
</dbReference>
<feature type="domain" description="TonB-dependent receptor-like beta-barrel" evidence="11">
    <location>
        <begin position="410"/>
        <end position="975"/>
    </location>
</feature>
<dbReference type="EMBL" id="JBHULN010000002">
    <property type="protein sequence ID" value="MFD2570078.1"/>
    <property type="molecule type" value="Genomic_DNA"/>
</dbReference>
<name>A0ABW5LZ61_9BACT</name>
<evidence type="ECO:0000256" key="9">
    <source>
        <dbReference type="RuleBase" id="RU003357"/>
    </source>
</evidence>
<evidence type="ECO:0000256" key="4">
    <source>
        <dbReference type="ARBA" id="ARBA00022692"/>
    </source>
</evidence>
<comment type="caution">
    <text evidence="13">The sequence shown here is derived from an EMBL/GenBank/DDBJ whole genome shotgun (WGS) entry which is preliminary data.</text>
</comment>
<dbReference type="NCBIfam" id="TIGR04057">
    <property type="entry name" value="SusC_RagA_signa"/>
    <property type="match status" value="1"/>
</dbReference>
<dbReference type="PROSITE" id="PS52016">
    <property type="entry name" value="TONB_DEPENDENT_REC_3"/>
    <property type="match status" value="1"/>
</dbReference>
<dbReference type="NCBIfam" id="TIGR04056">
    <property type="entry name" value="OMP_RagA_SusC"/>
    <property type="match status" value="1"/>
</dbReference>
<protein>
    <submittedName>
        <fullName evidence="13">SusC/RagA family TonB-linked outer membrane protein</fullName>
    </submittedName>
</protein>
<evidence type="ECO:0000256" key="6">
    <source>
        <dbReference type="ARBA" id="ARBA00023136"/>
    </source>
</evidence>
<dbReference type="Gene3D" id="2.60.40.1120">
    <property type="entry name" value="Carboxypeptidase-like, regulatory domain"/>
    <property type="match status" value="1"/>
</dbReference>
<keyword evidence="5 9" id="KW-0798">TonB box</keyword>
<sequence length="1023" mass="112032">MKFYLQKVALILCLLVGSVSVLVAQDRSISGKVNDEKGEGLPGATVLVKGTTIGVSTDVNGAFTLSVPATGKVLVISSVGMQPTEVEIGNQTTFTVSLKADVKALDEVVVVGYGTVRKSDVTGSVASIKSQDLTQIATPNVTQAIQGRVAGVDVTSNSGEPGGAARIRIRGVGTINNSDPLYVVDGFQTGDISFLAPGDIESMEILKDASATAIYGSRGANGVVLITTKRGKAGKPKFSADSYVGVQQAWRTQNMLSAADYATLRLEAYKNDGATLDPTSSQYQRLTAAQQGNLQGTDWQKEVLQTGKIQNYSLNVMGGTDVSRYSLTGTYFSQDGIVKNSGLKKYFIRFNNDYNLASWLTAGLSAAYSYTDRNPTGNDLYAGLLTTALRVDPIAPVRDPMTGNWGRADISYENNPARIASEQAGNKNYYSLFNANAYAEASFLKKFKFRSQFGINYGNTHNKSYLPQFRVDVVEQRANSSLTELRSQQTQWVASNYLTYTNDFGKDHHLTVLAGTESQRNRFDGFQITAYDVPAETDLRYLSSSRNATTYNLGTVLPSDESLLSFYGRANYNYKDRYLLTATLRYDGSSRFLSQYRWGTFPSFALGWNIAEESFMRDLRAISTLKLRAGWGQVGNQNSAANYGYVTTLAGGNRYIIGGQTVEGFAPTTASNPQLKWETTTSTNVGIDAGFFNNTLNLTADYFIKNTSDMIVRVPIPVFAGIGPPNVNAGSMQNKGIELALNYRNQTESGFRYDVGVNFTHIKNQVTSLGGGSPIESADVSRVGNITRTEVGREISYFYGLKTDGIFHNAQELAAYKEQIPDTKAQVGDVKFVDLNGDRVIDDKDRTYLGSATPSFTYGFNTNLGYKNFDLRVFFQGVQGAEIVNALGYFTRNSNGQANSVASRLDRWTPENPTTNEPRMTIADVNQNYRFSDRYVEDGSYLRLKNVTLGYTLPTALTSKWKINTVRAYVSVDNLLTFTKYTGLDPEIGDYGYNGNYNPLAYGVDVGTYPQPRTTRFGLTVNF</sequence>
<feature type="signal peptide" evidence="10">
    <location>
        <begin position="1"/>
        <end position="24"/>
    </location>
</feature>
<dbReference type="InterPro" id="IPR008969">
    <property type="entry name" value="CarboxyPept-like_regulatory"/>
</dbReference>
<dbReference type="InterPro" id="IPR039426">
    <property type="entry name" value="TonB-dep_rcpt-like"/>
</dbReference>
<keyword evidence="2 8" id="KW-0813">Transport</keyword>
<evidence type="ECO:0000256" key="7">
    <source>
        <dbReference type="ARBA" id="ARBA00023237"/>
    </source>
</evidence>
<keyword evidence="6 8" id="KW-0472">Membrane</keyword>
<dbReference type="Gene3D" id="2.40.170.20">
    <property type="entry name" value="TonB-dependent receptor, beta-barrel domain"/>
    <property type="match status" value="1"/>
</dbReference>
<dbReference type="Pfam" id="PF13715">
    <property type="entry name" value="CarbopepD_reg_2"/>
    <property type="match status" value="1"/>
</dbReference>
<evidence type="ECO:0000256" key="10">
    <source>
        <dbReference type="SAM" id="SignalP"/>
    </source>
</evidence>
<keyword evidence="14" id="KW-1185">Reference proteome</keyword>
<evidence type="ECO:0000256" key="2">
    <source>
        <dbReference type="ARBA" id="ARBA00022448"/>
    </source>
</evidence>
<evidence type="ECO:0000256" key="8">
    <source>
        <dbReference type="PROSITE-ProRule" id="PRU01360"/>
    </source>
</evidence>
<keyword evidence="7 8" id="KW-0998">Cell outer membrane</keyword>
<evidence type="ECO:0000313" key="13">
    <source>
        <dbReference type="EMBL" id="MFD2570078.1"/>
    </source>
</evidence>
<feature type="domain" description="TonB-dependent receptor plug" evidence="12">
    <location>
        <begin position="118"/>
        <end position="223"/>
    </location>
</feature>
<evidence type="ECO:0000259" key="11">
    <source>
        <dbReference type="Pfam" id="PF00593"/>
    </source>
</evidence>
<comment type="similarity">
    <text evidence="8 9">Belongs to the TonB-dependent receptor family.</text>
</comment>
<evidence type="ECO:0000256" key="1">
    <source>
        <dbReference type="ARBA" id="ARBA00004571"/>
    </source>
</evidence>
<evidence type="ECO:0000256" key="5">
    <source>
        <dbReference type="ARBA" id="ARBA00023077"/>
    </source>
</evidence>
<keyword evidence="3 8" id="KW-1134">Transmembrane beta strand</keyword>
<dbReference type="InterPro" id="IPR037066">
    <property type="entry name" value="Plug_dom_sf"/>
</dbReference>
<evidence type="ECO:0000256" key="3">
    <source>
        <dbReference type="ARBA" id="ARBA00022452"/>
    </source>
</evidence>
<keyword evidence="10" id="KW-0732">Signal</keyword>
<dbReference type="SUPFAM" id="SSF49464">
    <property type="entry name" value="Carboxypeptidase regulatory domain-like"/>
    <property type="match status" value="1"/>
</dbReference>
<dbReference type="Pfam" id="PF07715">
    <property type="entry name" value="Plug"/>
    <property type="match status" value="1"/>
</dbReference>
<gene>
    <name evidence="13" type="ORF">ACFSUS_05490</name>
</gene>
<dbReference type="Pfam" id="PF00593">
    <property type="entry name" value="TonB_dep_Rec_b-barrel"/>
    <property type="match status" value="1"/>
</dbReference>
<dbReference type="Gene3D" id="2.170.130.10">
    <property type="entry name" value="TonB-dependent receptor, plug domain"/>
    <property type="match status" value="1"/>
</dbReference>
<accession>A0ABW5LZ61</accession>
<proteinExistence type="inferred from homology"/>